<dbReference type="PRINTS" id="PR00032">
    <property type="entry name" value="HTHARAC"/>
</dbReference>
<keyword evidence="7" id="KW-1185">Reference proteome</keyword>
<dbReference type="EMBL" id="JAPDIA010000003">
    <property type="protein sequence ID" value="MDG0809143.1"/>
    <property type="molecule type" value="Genomic_DNA"/>
</dbReference>
<sequence>MQQHYAESLTVSALASRFHFSPDYLTRLMKQTTGLAPSVLIAQYRMNKAKHLLVHTNDAIQQISRETGYPDIAVFSRTFKKHTGQSPTLYRQEQWGGGARLREKKPK</sequence>
<dbReference type="Gene3D" id="1.10.10.60">
    <property type="entry name" value="Homeodomain-like"/>
    <property type="match status" value="2"/>
</dbReference>
<dbReference type="PROSITE" id="PS01124">
    <property type="entry name" value="HTH_ARAC_FAMILY_2"/>
    <property type="match status" value="1"/>
</dbReference>
<feature type="region of interest" description="Disordered" evidence="4">
    <location>
        <begin position="86"/>
        <end position="107"/>
    </location>
</feature>
<dbReference type="Proteomes" id="UP001153404">
    <property type="component" value="Unassembled WGS sequence"/>
</dbReference>
<dbReference type="GO" id="GO:0043565">
    <property type="term" value="F:sequence-specific DNA binding"/>
    <property type="evidence" value="ECO:0007669"/>
    <property type="project" value="InterPro"/>
</dbReference>
<dbReference type="InterPro" id="IPR020449">
    <property type="entry name" value="Tscrpt_reg_AraC-type_HTH"/>
</dbReference>
<keyword evidence="3" id="KW-0804">Transcription</keyword>
<evidence type="ECO:0000256" key="1">
    <source>
        <dbReference type="ARBA" id="ARBA00023015"/>
    </source>
</evidence>
<feature type="domain" description="HTH araC/xylS-type" evidence="5">
    <location>
        <begin position="1"/>
        <end position="93"/>
    </location>
</feature>
<keyword evidence="1" id="KW-0805">Transcription regulation</keyword>
<evidence type="ECO:0000256" key="3">
    <source>
        <dbReference type="ARBA" id="ARBA00023163"/>
    </source>
</evidence>
<proteinExistence type="predicted"/>
<dbReference type="Pfam" id="PF12833">
    <property type="entry name" value="HTH_18"/>
    <property type="match status" value="1"/>
</dbReference>
<evidence type="ECO:0000256" key="2">
    <source>
        <dbReference type="ARBA" id="ARBA00023125"/>
    </source>
</evidence>
<keyword evidence="2" id="KW-0238">DNA-binding</keyword>
<dbReference type="InterPro" id="IPR009057">
    <property type="entry name" value="Homeodomain-like_sf"/>
</dbReference>
<evidence type="ECO:0000256" key="4">
    <source>
        <dbReference type="SAM" id="MobiDB-lite"/>
    </source>
</evidence>
<dbReference type="PANTHER" id="PTHR43280:SF2">
    <property type="entry name" value="HTH-TYPE TRANSCRIPTIONAL REGULATOR EXSA"/>
    <property type="match status" value="1"/>
</dbReference>
<protein>
    <submittedName>
        <fullName evidence="6">AraC family transcriptional regulator</fullName>
    </submittedName>
</protein>
<dbReference type="AlphaFoldDB" id="A0A9X4QSA9"/>
<dbReference type="InterPro" id="IPR018060">
    <property type="entry name" value="HTH_AraC"/>
</dbReference>
<dbReference type="PROSITE" id="PS00041">
    <property type="entry name" value="HTH_ARAC_FAMILY_1"/>
    <property type="match status" value="1"/>
</dbReference>
<evidence type="ECO:0000313" key="6">
    <source>
        <dbReference type="EMBL" id="MDG0809143.1"/>
    </source>
</evidence>
<dbReference type="SUPFAM" id="SSF46689">
    <property type="entry name" value="Homeodomain-like"/>
    <property type="match status" value="2"/>
</dbReference>
<dbReference type="SMART" id="SM00342">
    <property type="entry name" value="HTH_ARAC"/>
    <property type="match status" value="1"/>
</dbReference>
<dbReference type="InterPro" id="IPR018062">
    <property type="entry name" value="HTH_AraC-typ_CS"/>
</dbReference>
<reference evidence="6" key="1">
    <citation type="submission" date="2022-10" db="EMBL/GenBank/DDBJ databases">
        <title>Comparative genomic analysis of Cohnella hashimotonis sp. nov., isolated from the International Space Station.</title>
        <authorList>
            <person name="Simpson A."/>
            <person name="Venkateswaran K."/>
        </authorList>
    </citation>
    <scope>NUCLEOTIDE SEQUENCE</scope>
    <source>
        <strain evidence="6">DSM 28161</strain>
    </source>
</reference>
<dbReference type="GO" id="GO:0003700">
    <property type="term" value="F:DNA-binding transcription factor activity"/>
    <property type="evidence" value="ECO:0007669"/>
    <property type="project" value="InterPro"/>
</dbReference>
<name>A0A9X4QSA9_9BACL</name>
<evidence type="ECO:0000313" key="7">
    <source>
        <dbReference type="Proteomes" id="UP001153404"/>
    </source>
</evidence>
<gene>
    <name evidence="6" type="ORF">OMP40_06950</name>
</gene>
<comment type="caution">
    <text evidence="6">The sequence shown here is derived from an EMBL/GenBank/DDBJ whole genome shotgun (WGS) entry which is preliminary data.</text>
</comment>
<dbReference type="PANTHER" id="PTHR43280">
    <property type="entry name" value="ARAC-FAMILY TRANSCRIPTIONAL REGULATOR"/>
    <property type="match status" value="1"/>
</dbReference>
<organism evidence="6 7">
    <name type="scientific">Cohnella rhizosphaerae</name>
    <dbReference type="NCBI Taxonomy" id="1457232"/>
    <lineage>
        <taxon>Bacteria</taxon>
        <taxon>Bacillati</taxon>
        <taxon>Bacillota</taxon>
        <taxon>Bacilli</taxon>
        <taxon>Bacillales</taxon>
        <taxon>Paenibacillaceae</taxon>
        <taxon>Cohnella</taxon>
    </lineage>
</organism>
<evidence type="ECO:0000259" key="5">
    <source>
        <dbReference type="PROSITE" id="PS01124"/>
    </source>
</evidence>
<accession>A0A9X4QSA9</accession>